<dbReference type="EnsemblPlants" id="PNT77805">
    <property type="protein sequence ID" value="PNT77805"/>
    <property type="gene ID" value="BRADI_1g69115v3"/>
</dbReference>
<dbReference type="AlphaFoldDB" id="A0A2K2DU54"/>
<dbReference type="Proteomes" id="UP000008810">
    <property type="component" value="Chromosome 1"/>
</dbReference>
<name>A0A2K2DU54_BRADI</name>
<dbReference type="Gramene" id="PNT77805">
    <property type="protein sequence ID" value="PNT77805"/>
    <property type="gene ID" value="BRADI_1g69115v3"/>
</dbReference>
<evidence type="ECO:0000313" key="3">
    <source>
        <dbReference type="Proteomes" id="UP000008810"/>
    </source>
</evidence>
<dbReference type="EMBL" id="CM000880">
    <property type="protein sequence ID" value="PNT77805.1"/>
    <property type="molecule type" value="Genomic_DNA"/>
</dbReference>
<protein>
    <submittedName>
        <fullName evidence="1 2">Uncharacterized protein</fullName>
    </submittedName>
</protein>
<gene>
    <name evidence="1" type="ORF">BRADI_1g69115v3</name>
</gene>
<proteinExistence type="predicted"/>
<reference evidence="2" key="3">
    <citation type="submission" date="2018-08" db="UniProtKB">
        <authorList>
            <consortium name="EnsemblPlants"/>
        </authorList>
    </citation>
    <scope>IDENTIFICATION</scope>
    <source>
        <strain evidence="2">cv. Bd21</strain>
    </source>
</reference>
<dbReference type="InParanoid" id="A0A2K2DU54"/>
<sequence>MRAFVVGEANPEKKDSNQCANRRQLFRTNWMESPNLKMAKEEDR</sequence>
<keyword evidence="3" id="KW-1185">Reference proteome</keyword>
<evidence type="ECO:0000313" key="1">
    <source>
        <dbReference type="EMBL" id="PNT77805.1"/>
    </source>
</evidence>
<reference evidence="1" key="2">
    <citation type="submission" date="2017-06" db="EMBL/GenBank/DDBJ databases">
        <title>WGS assembly of Brachypodium distachyon.</title>
        <authorList>
            <consortium name="The International Brachypodium Initiative"/>
            <person name="Lucas S."/>
            <person name="Harmon-Smith M."/>
            <person name="Lail K."/>
            <person name="Tice H."/>
            <person name="Grimwood J."/>
            <person name="Bruce D."/>
            <person name="Barry K."/>
            <person name="Shu S."/>
            <person name="Lindquist E."/>
            <person name="Wang M."/>
            <person name="Pitluck S."/>
            <person name="Vogel J.P."/>
            <person name="Garvin D.F."/>
            <person name="Mockler T.C."/>
            <person name="Schmutz J."/>
            <person name="Rokhsar D."/>
            <person name="Bevan M.W."/>
        </authorList>
    </citation>
    <scope>NUCLEOTIDE SEQUENCE</scope>
    <source>
        <strain evidence="1">Bd21</strain>
    </source>
</reference>
<reference evidence="1 2" key="1">
    <citation type="journal article" date="2010" name="Nature">
        <title>Genome sequencing and analysis of the model grass Brachypodium distachyon.</title>
        <authorList>
            <consortium name="International Brachypodium Initiative"/>
        </authorList>
    </citation>
    <scope>NUCLEOTIDE SEQUENCE [LARGE SCALE GENOMIC DNA]</scope>
    <source>
        <strain evidence="1 2">Bd21</strain>
    </source>
</reference>
<accession>A0A2K2DU54</accession>
<organism evidence="1">
    <name type="scientific">Brachypodium distachyon</name>
    <name type="common">Purple false brome</name>
    <name type="synonym">Trachynia distachya</name>
    <dbReference type="NCBI Taxonomy" id="15368"/>
    <lineage>
        <taxon>Eukaryota</taxon>
        <taxon>Viridiplantae</taxon>
        <taxon>Streptophyta</taxon>
        <taxon>Embryophyta</taxon>
        <taxon>Tracheophyta</taxon>
        <taxon>Spermatophyta</taxon>
        <taxon>Magnoliopsida</taxon>
        <taxon>Liliopsida</taxon>
        <taxon>Poales</taxon>
        <taxon>Poaceae</taxon>
        <taxon>BOP clade</taxon>
        <taxon>Pooideae</taxon>
        <taxon>Stipodae</taxon>
        <taxon>Brachypodieae</taxon>
        <taxon>Brachypodium</taxon>
    </lineage>
</organism>
<evidence type="ECO:0000313" key="2">
    <source>
        <dbReference type="EnsemblPlants" id="PNT77805"/>
    </source>
</evidence>